<keyword evidence="3" id="KW-0067">ATP-binding</keyword>
<dbReference type="CDD" id="cd03293">
    <property type="entry name" value="ABC_NrtD_SsuB_transporters"/>
    <property type="match status" value="1"/>
</dbReference>
<evidence type="ECO:0000259" key="4">
    <source>
        <dbReference type="PROSITE" id="PS50893"/>
    </source>
</evidence>
<keyword evidence="2" id="KW-0547">Nucleotide-binding</keyword>
<evidence type="ECO:0000313" key="6">
    <source>
        <dbReference type="Proteomes" id="UP000196386"/>
    </source>
</evidence>
<dbReference type="AlphaFoldDB" id="A0A1Y4MNP8"/>
<dbReference type="SUPFAM" id="SSF52540">
    <property type="entry name" value="P-loop containing nucleoside triphosphate hydrolases"/>
    <property type="match status" value="1"/>
</dbReference>
<dbReference type="InterPro" id="IPR050166">
    <property type="entry name" value="ABC_transporter_ATP-bind"/>
</dbReference>
<protein>
    <submittedName>
        <fullName evidence="5">ABC transporter</fullName>
    </submittedName>
</protein>
<evidence type="ECO:0000313" key="5">
    <source>
        <dbReference type="EMBL" id="OUP70337.1"/>
    </source>
</evidence>
<dbReference type="RefSeq" id="WP_087300029.1">
    <property type="nucleotide sequence ID" value="NZ_NFKP01000004.1"/>
</dbReference>
<dbReference type="InterPro" id="IPR003593">
    <property type="entry name" value="AAA+_ATPase"/>
</dbReference>
<sequence length="271" mass="30295">MAPYKIQVCGVSKCFRRDGAQVQAMRPTSLNIEEGKFISIIGPSGCGKSTLFNIIAGLTLPTEGDVLADGQSIVGRSGYVGYMLQKDLLLPWRSILDNIILGMEVRGVPRTQAVAKAMPLIEKYGLKGFDGLHPSELSGGMRQRAALLRTLLYDRDVLLLDEPFGALDAQTRLSMQNWLLQIWSDFKKTVLFVTHDIDEAIYLSDDVYVFSPRPGYIKEKIMVDLPRPRTPAMMTSEPFMQLKHRLLDLLAQPAEEMDQLCEERGEKDGSD</sequence>
<organism evidence="5 6">
    <name type="scientific">Anaerotruncus colihominis</name>
    <dbReference type="NCBI Taxonomy" id="169435"/>
    <lineage>
        <taxon>Bacteria</taxon>
        <taxon>Bacillati</taxon>
        <taxon>Bacillota</taxon>
        <taxon>Clostridia</taxon>
        <taxon>Eubacteriales</taxon>
        <taxon>Oscillospiraceae</taxon>
        <taxon>Anaerotruncus</taxon>
    </lineage>
</organism>
<dbReference type="GO" id="GO:0016887">
    <property type="term" value="F:ATP hydrolysis activity"/>
    <property type="evidence" value="ECO:0007669"/>
    <property type="project" value="InterPro"/>
</dbReference>
<dbReference type="PROSITE" id="PS00211">
    <property type="entry name" value="ABC_TRANSPORTER_1"/>
    <property type="match status" value="1"/>
</dbReference>
<dbReference type="GO" id="GO:0005524">
    <property type="term" value="F:ATP binding"/>
    <property type="evidence" value="ECO:0007669"/>
    <property type="project" value="UniProtKB-KW"/>
</dbReference>
<accession>A0A1Y4MNP8</accession>
<dbReference type="PANTHER" id="PTHR42788:SF2">
    <property type="entry name" value="ABC TRANSPORTER ATP-BINDING PROTEIN"/>
    <property type="match status" value="1"/>
</dbReference>
<dbReference type="InterPro" id="IPR027417">
    <property type="entry name" value="P-loop_NTPase"/>
</dbReference>
<dbReference type="EMBL" id="NFKP01000004">
    <property type="protein sequence ID" value="OUP70337.1"/>
    <property type="molecule type" value="Genomic_DNA"/>
</dbReference>
<reference evidence="6" key="1">
    <citation type="submission" date="2017-04" db="EMBL/GenBank/DDBJ databases">
        <title>Function of individual gut microbiota members based on whole genome sequencing of pure cultures obtained from chicken caecum.</title>
        <authorList>
            <person name="Medvecky M."/>
            <person name="Cejkova D."/>
            <person name="Polansky O."/>
            <person name="Karasova D."/>
            <person name="Kubasova T."/>
            <person name="Cizek A."/>
            <person name="Rychlik I."/>
        </authorList>
    </citation>
    <scope>NUCLEOTIDE SEQUENCE [LARGE SCALE GENOMIC DNA]</scope>
    <source>
        <strain evidence="6">An175</strain>
    </source>
</reference>
<evidence type="ECO:0000256" key="3">
    <source>
        <dbReference type="ARBA" id="ARBA00022840"/>
    </source>
</evidence>
<name>A0A1Y4MNP8_9FIRM</name>
<evidence type="ECO:0000256" key="2">
    <source>
        <dbReference type="ARBA" id="ARBA00022741"/>
    </source>
</evidence>
<gene>
    <name evidence="5" type="ORF">B5F11_04840</name>
</gene>
<evidence type="ECO:0000256" key="1">
    <source>
        <dbReference type="ARBA" id="ARBA00022448"/>
    </source>
</evidence>
<dbReference type="Gene3D" id="3.40.50.300">
    <property type="entry name" value="P-loop containing nucleotide triphosphate hydrolases"/>
    <property type="match status" value="1"/>
</dbReference>
<dbReference type="SMART" id="SM00382">
    <property type="entry name" value="AAA"/>
    <property type="match status" value="1"/>
</dbReference>
<dbReference type="InterPro" id="IPR003439">
    <property type="entry name" value="ABC_transporter-like_ATP-bd"/>
</dbReference>
<dbReference type="Proteomes" id="UP000196386">
    <property type="component" value="Unassembled WGS sequence"/>
</dbReference>
<proteinExistence type="predicted"/>
<feature type="domain" description="ABC transporter" evidence="4">
    <location>
        <begin position="6"/>
        <end position="237"/>
    </location>
</feature>
<dbReference type="PANTHER" id="PTHR42788">
    <property type="entry name" value="TAURINE IMPORT ATP-BINDING PROTEIN-RELATED"/>
    <property type="match status" value="1"/>
</dbReference>
<dbReference type="InterPro" id="IPR017871">
    <property type="entry name" value="ABC_transporter-like_CS"/>
</dbReference>
<keyword evidence="1" id="KW-0813">Transport</keyword>
<dbReference type="Pfam" id="PF00005">
    <property type="entry name" value="ABC_tran"/>
    <property type="match status" value="1"/>
</dbReference>
<dbReference type="PROSITE" id="PS50893">
    <property type="entry name" value="ABC_TRANSPORTER_2"/>
    <property type="match status" value="1"/>
</dbReference>
<comment type="caution">
    <text evidence="5">The sequence shown here is derived from an EMBL/GenBank/DDBJ whole genome shotgun (WGS) entry which is preliminary data.</text>
</comment>